<dbReference type="STRING" id="1238182.C882_1568"/>
<dbReference type="Proteomes" id="UP000009881">
    <property type="component" value="Unassembled WGS sequence"/>
</dbReference>
<evidence type="ECO:0008006" key="3">
    <source>
        <dbReference type="Google" id="ProtNLM"/>
    </source>
</evidence>
<reference evidence="1 2" key="1">
    <citation type="journal article" date="2013" name="Genome Announc.">
        <title>Draft Genome Sequence of an Alphaproteobacterium, Caenispirillum salinarum AK4(T), Isolated from a Solar Saltern.</title>
        <authorList>
            <person name="Khatri I."/>
            <person name="Singh A."/>
            <person name="Korpole S."/>
            <person name="Pinnaka A.K."/>
            <person name="Subramanian S."/>
        </authorList>
    </citation>
    <scope>NUCLEOTIDE SEQUENCE [LARGE SCALE GENOMIC DNA]</scope>
    <source>
        <strain evidence="1 2">AK4</strain>
    </source>
</reference>
<dbReference type="AlphaFoldDB" id="K9HX46"/>
<organism evidence="1 2">
    <name type="scientific">Caenispirillum salinarum AK4</name>
    <dbReference type="NCBI Taxonomy" id="1238182"/>
    <lineage>
        <taxon>Bacteria</taxon>
        <taxon>Pseudomonadati</taxon>
        <taxon>Pseudomonadota</taxon>
        <taxon>Alphaproteobacteria</taxon>
        <taxon>Rhodospirillales</taxon>
        <taxon>Novispirillaceae</taxon>
        <taxon>Caenispirillum</taxon>
    </lineage>
</organism>
<keyword evidence="2" id="KW-1185">Reference proteome</keyword>
<dbReference type="EMBL" id="ANHY01000002">
    <property type="protein sequence ID" value="EKV32731.1"/>
    <property type="molecule type" value="Genomic_DNA"/>
</dbReference>
<name>K9HX46_9PROT</name>
<evidence type="ECO:0000313" key="1">
    <source>
        <dbReference type="EMBL" id="EKV32731.1"/>
    </source>
</evidence>
<evidence type="ECO:0000313" key="2">
    <source>
        <dbReference type="Proteomes" id="UP000009881"/>
    </source>
</evidence>
<dbReference type="OrthoDB" id="8906794at2"/>
<dbReference type="NCBIfam" id="TIGR04353">
    <property type="entry name" value="PqqD_rel_X"/>
    <property type="match status" value="1"/>
</dbReference>
<dbReference type="InterPro" id="IPR027599">
    <property type="entry name" value="PqqD-rel_X"/>
</dbReference>
<sequence>MTASDETAPDLRATPAPRLLWRRWEDGAVVYREDRGETHFLDPATAAVLVRLCESPVPPSPDDLLAAMRAATAAGGGGDGDGDAGTARHLARILDRLARAGLVQRHTLADAPAP</sequence>
<protein>
    <recommendedName>
        <fullName evidence="3">HPr-rel-A system PqqD family protein</fullName>
    </recommendedName>
</protein>
<accession>K9HX46</accession>
<gene>
    <name evidence="1" type="ORF">C882_1568</name>
</gene>
<comment type="caution">
    <text evidence="1">The sequence shown here is derived from an EMBL/GenBank/DDBJ whole genome shotgun (WGS) entry which is preliminary data.</text>
</comment>
<proteinExistence type="predicted"/>
<dbReference type="RefSeq" id="WP_009538558.1">
    <property type="nucleotide sequence ID" value="NZ_ANHY01000002.1"/>
</dbReference>